<feature type="transmembrane region" description="Helical" evidence="6">
    <location>
        <begin position="765"/>
        <end position="789"/>
    </location>
</feature>
<dbReference type="AlphaFoldDB" id="A0A3S3E576"/>
<dbReference type="EMBL" id="RKLN01000001">
    <property type="protein sequence ID" value="RVW06025.1"/>
    <property type="molecule type" value="Genomic_DNA"/>
</dbReference>
<protein>
    <submittedName>
        <fullName evidence="8">ABC transporter permease</fullName>
    </submittedName>
</protein>
<feature type="transmembrane region" description="Helical" evidence="6">
    <location>
        <begin position="314"/>
        <end position="333"/>
    </location>
</feature>
<keyword evidence="5 6" id="KW-0472">Membrane</keyword>
<keyword evidence="3 6" id="KW-0812">Transmembrane</keyword>
<dbReference type="InterPro" id="IPR038766">
    <property type="entry name" value="Membrane_comp_ABC_pdt"/>
</dbReference>
<dbReference type="Pfam" id="PF02687">
    <property type="entry name" value="FtsX"/>
    <property type="match status" value="2"/>
</dbReference>
<evidence type="ECO:0000256" key="3">
    <source>
        <dbReference type="ARBA" id="ARBA00022692"/>
    </source>
</evidence>
<reference evidence="8 9" key="1">
    <citation type="submission" date="2018-11" db="EMBL/GenBank/DDBJ databases">
        <title>Rhodococcus spongicola sp. nov. and Rhodococcus xishaensis sp. nov. from marine sponges.</title>
        <authorList>
            <person name="Li L."/>
            <person name="Lin H.W."/>
        </authorList>
    </citation>
    <scope>NUCLEOTIDE SEQUENCE [LARGE SCALE GENOMIC DNA]</scope>
    <source>
        <strain evidence="8 9">LHW50502</strain>
    </source>
</reference>
<dbReference type="PANTHER" id="PTHR30287:SF1">
    <property type="entry name" value="INNER MEMBRANE PROTEIN"/>
    <property type="match status" value="1"/>
</dbReference>
<dbReference type="Proteomes" id="UP000284333">
    <property type="component" value="Unassembled WGS sequence"/>
</dbReference>
<accession>A0A3S3E576</accession>
<name>A0A3S3E576_9NOCA</name>
<evidence type="ECO:0000256" key="4">
    <source>
        <dbReference type="ARBA" id="ARBA00022989"/>
    </source>
</evidence>
<dbReference type="PANTHER" id="PTHR30287">
    <property type="entry name" value="MEMBRANE COMPONENT OF PREDICTED ABC SUPERFAMILY METABOLITE UPTAKE TRANSPORTER"/>
    <property type="match status" value="1"/>
</dbReference>
<evidence type="ECO:0000256" key="5">
    <source>
        <dbReference type="ARBA" id="ARBA00023136"/>
    </source>
</evidence>
<feature type="domain" description="ABC3 transporter permease C-terminal" evidence="7">
    <location>
        <begin position="265"/>
        <end position="386"/>
    </location>
</feature>
<keyword evidence="2" id="KW-1003">Cell membrane</keyword>
<feature type="transmembrane region" description="Helical" evidence="6">
    <location>
        <begin position="353"/>
        <end position="374"/>
    </location>
</feature>
<evidence type="ECO:0000256" key="1">
    <source>
        <dbReference type="ARBA" id="ARBA00004651"/>
    </source>
</evidence>
<evidence type="ECO:0000256" key="6">
    <source>
        <dbReference type="SAM" id="Phobius"/>
    </source>
</evidence>
<feature type="transmembrane region" description="Helical" evidence="6">
    <location>
        <begin position="21"/>
        <end position="45"/>
    </location>
</feature>
<evidence type="ECO:0000256" key="2">
    <source>
        <dbReference type="ARBA" id="ARBA00022475"/>
    </source>
</evidence>
<keyword evidence="4 6" id="KW-1133">Transmembrane helix</keyword>
<feature type="transmembrane region" description="Helical" evidence="6">
    <location>
        <begin position="259"/>
        <end position="282"/>
    </location>
</feature>
<feature type="transmembrane region" description="Helical" evidence="6">
    <location>
        <begin position="801"/>
        <end position="821"/>
    </location>
</feature>
<comment type="subcellular location">
    <subcellularLocation>
        <location evidence="1">Cell membrane</location>
        <topology evidence="1">Multi-pass membrane protein</topology>
    </subcellularLocation>
</comment>
<evidence type="ECO:0000313" key="9">
    <source>
        <dbReference type="Proteomes" id="UP000284333"/>
    </source>
</evidence>
<evidence type="ECO:0000313" key="8">
    <source>
        <dbReference type="EMBL" id="RVW06025.1"/>
    </source>
</evidence>
<gene>
    <name evidence="8" type="ORF">EF834_00705</name>
</gene>
<feature type="transmembrane region" description="Helical" evidence="6">
    <location>
        <begin position="437"/>
        <end position="460"/>
    </location>
</feature>
<feature type="transmembrane region" description="Helical" evidence="6">
    <location>
        <begin position="486"/>
        <end position="506"/>
    </location>
</feature>
<feature type="transmembrane region" description="Helical" evidence="6">
    <location>
        <begin position="405"/>
        <end position="425"/>
    </location>
</feature>
<dbReference type="GO" id="GO:0005886">
    <property type="term" value="C:plasma membrane"/>
    <property type="evidence" value="ECO:0007669"/>
    <property type="project" value="UniProtKB-SubCell"/>
</dbReference>
<feature type="domain" description="ABC3 transporter permease C-terminal" evidence="7">
    <location>
        <begin position="715"/>
        <end position="828"/>
    </location>
</feature>
<keyword evidence="9" id="KW-1185">Reference proteome</keyword>
<organism evidence="8 9">
    <name type="scientific">Rhodococcus spongiicola</name>
    <dbReference type="NCBI Taxonomy" id="2487352"/>
    <lineage>
        <taxon>Bacteria</taxon>
        <taxon>Bacillati</taxon>
        <taxon>Actinomycetota</taxon>
        <taxon>Actinomycetes</taxon>
        <taxon>Mycobacteriales</taxon>
        <taxon>Nocardiaceae</taxon>
        <taxon>Rhodococcus</taxon>
    </lineage>
</organism>
<dbReference type="OrthoDB" id="3223244at2"/>
<sequence>MVSVRRPRLRVLARANIRRRPGGFVAVFVAVFCAALLTCALGVLFESGIRGGVPPHRYAGADVVVGAAQSLDVREDIDPPYVERALLPDAVVGELSSLPGVRAAVGDISVPLSTDDGTVLDGHGWASAALAPYRLLSGRAPTSPGEVVVTGTGSVGDQITLRHGGIGSDYTVVGIATAPAPEPSHRPASIFLSDLDAREMWPHGDAVSVVGLFADEGFDAASLAAAARDELAGLDVHTYTGDARGDAEYLDAGAARNNLILLSGSFAGLAVAIAMFVVASTLSLSIQQRRREFALLRATGATPGQVHRLIGSEVLRVAGAAALVGVGPGYALAQVLRAQFAAAGVLPTDFALAYGPLPALAGGLLAVVTARIAAAVAARRPARLDPTEALRESAVEPGSIGPVRLLSGLVVAAGGLFLSLLPAMLPGQAALAGAGSSAVLLVIAAALLGPILVSGAIRWFGGPLRRSSSPTLVLAATNSGAGARRLAAAITPLALVVAIGAVQLFAQDTVAAAADKQSRDGTTADLVVTAPSGMAPALVDAIAAHPAVREANPITRTQVLYEVGGEAPYTEPYSAQGVDPAATESTMNLDVRDGSLGQLGDGTVALSTDAAYAMSADLGDTVPLRLGDGTLVTPTVVATYSRGLGFGEVTLPASQVRAHTTTGLADMVLVSVQPGRIDDARAAITAMGGVTVSDRTEFAVAGQEQRREQAWVNVVALAVLLAYLAIAVVNTLVLATVERSREFALLQLVGSNKGQVRRMMGAESAIVVLVAAVIGSVVALPPLAGVAAAVSGRPIPSISPAVYALILGVAAALGAGAIAIATRTALRRDPVAAAAGAGPS</sequence>
<evidence type="ECO:0000259" key="7">
    <source>
        <dbReference type="Pfam" id="PF02687"/>
    </source>
</evidence>
<comment type="caution">
    <text evidence="8">The sequence shown here is derived from an EMBL/GenBank/DDBJ whole genome shotgun (WGS) entry which is preliminary data.</text>
</comment>
<dbReference type="InterPro" id="IPR003838">
    <property type="entry name" value="ABC3_permease_C"/>
</dbReference>
<proteinExistence type="predicted"/>
<feature type="transmembrane region" description="Helical" evidence="6">
    <location>
        <begin position="710"/>
        <end position="737"/>
    </location>
</feature>